<dbReference type="AlphaFoldDB" id="A0A2H3JSL9"/>
<dbReference type="OrthoDB" id="2322499at2759"/>
<dbReference type="InterPro" id="IPR036047">
    <property type="entry name" value="F-box-like_dom_sf"/>
</dbReference>
<dbReference type="PROSITE" id="PS50181">
    <property type="entry name" value="FBOX"/>
    <property type="match status" value="1"/>
</dbReference>
<dbReference type="OMA" id="NEGRCHI"/>
<organism evidence="2 3">
    <name type="scientific">Wolfiporia cocos (strain MD-104)</name>
    <name type="common">Brown rot fungus</name>
    <dbReference type="NCBI Taxonomy" id="742152"/>
    <lineage>
        <taxon>Eukaryota</taxon>
        <taxon>Fungi</taxon>
        <taxon>Dikarya</taxon>
        <taxon>Basidiomycota</taxon>
        <taxon>Agaricomycotina</taxon>
        <taxon>Agaricomycetes</taxon>
        <taxon>Polyporales</taxon>
        <taxon>Phaeolaceae</taxon>
        <taxon>Wolfiporia</taxon>
    </lineage>
</organism>
<evidence type="ECO:0000313" key="3">
    <source>
        <dbReference type="Proteomes" id="UP000218811"/>
    </source>
</evidence>
<dbReference type="CDD" id="cd09917">
    <property type="entry name" value="F-box_SF"/>
    <property type="match status" value="1"/>
</dbReference>
<dbReference type="InterPro" id="IPR001810">
    <property type="entry name" value="F-box_dom"/>
</dbReference>
<protein>
    <recommendedName>
        <fullName evidence="1">F-box domain-containing protein</fullName>
    </recommendedName>
</protein>
<proteinExistence type="predicted"/>
<dbReference type="EMBL" id="KB468168">
    <property type="protein sequence ID" value="PCH45142.1"/>
    <property type="molecule type" value="Genomic_DNA"/>
</dbReference>
<evidence type="ECO:0000313" key="2">
    <source>
        <dbReference type="EMBL" id="PCH45142.1"/>
    </source>
</evidence>
<keyword evidence="3" id="KW-1185">Reference proteome</keyword>
<name>A0A2H3JSL9_WOLCO</name>
<evidence type="ECO:0000259" key="1">
    <source>
        <dbReference type="PROSITE" id="PS50181"/>
    </source>
</evidence>
<gene>
    <name evidence="2" type="ORF">WOLCODRAFT_155148</name>
</gene>
<dbReference type="Proteomes" id="UP000218811">
    <property type="component" value="Unassembled WGS sequence"/>
</dbReference>
<feature type="domain" description="F-box" evidence="1">
    <location>
        <begin position="1"/>
        <end position="44"/>
    </location>
</feature>
<dbReference type="Pfam" id="PF00646">
    <property type="entry name" value="F-box"/>
    <property type="match status" value="1"/>
</dbReference>
<accession>A0A2H3JSL9</accession>
<reference evidence="2 3" key="1">
    <citation type="journal article" date="2012" name="Science">
        <title>The Paleozoic origin of enzymatic lignin decomposition reconstructed from 31 fungal genomes.</title>
        <authorList>
            <person name="Floudas D."/>
            <person name="Binder M."/>
            <person name="Riley R."/>
            <person name="Barry K."/>
            <person name="Blanchette R.A."/>
            <person name="Henrissat B."/>
            <person name="Martinez A.T."/>
            <person name="Otillar R."/>
            <person name="Spatafora J.W."/>
            <person name="Yadav J.S."/>
            <person name="Aerts A."/>
            <person name="Benoit I."/>
            <person name="Boyd A."/>
            <person name="Carlson A."/>
            <person name="Copeland A."/>
            <person name="Coutinho P.M."/>
            <person name="de Vries R.P."/>
            <person name="Ferreira P."/>
            <person name="Findley K."/>
            <person name="Foster B."/>
            <person name="Gaskell J."/>
            <person name="Glotzer D."/>
            <person name="Gorecki P."/>
            <person name="Heitman J."/>
            <person name="Hesse C."/>
            <person name="Hori C."/>
            <person name="Igarashi K."/>
            <person name="Jurgens J.A."/>
            <person name="Kallen N."/>
            <person name="Kersten P."/>
            <person name="Kohler A."/>
            <person name="Kuees U."/>
            <person name="Kumar T.K.A."/>
            <person name="Kuo A."/>
            <person name="LaButti K."/>
            <person name="Larrondo L.F."/>
            <person name="Lindquist E."/>
            <person name="Ling A."/>
            <person name="Lombard V."/>
            <person name="Lucas S."/>
            <person name="Lundell T."/>
            <person name="Martin R."/>
            <person name="McLaughlin D.J."/>
            <person name="Morgenstern I."/>
            <person name="Morin E."/>
            <person name="Murat C."/>
            <person name="Nagy L.G."/>
            <person name="Nolan M."/>
            <person name="Ohm R.A."/>
            <person name="Patyshakuliyeva A."/>
            <person name="Rokas A."/>
            <person name="Ruiz-Duenas F.J."/>
            <person name="Sabat G."/>
            <person name="Salamov A."/>
            <person name="Samejima M."/>
            <person name="Schmutz J."/>
            <person name="Slot J.C."/>
            <person name="St John F."/>
            <person name="Stenlid J."/>
            <person name="Sun H."/>
            <person name="Sun S."/>
            <person name="Syed K."/>
            <person name="Tsang A."/>
            <person name="Wiebenga A."/>
            <person name="Young D."/>
            <person name="Pisabarro A."/>
            <person name="Eastwood D.C."/>
            <person name="Martin F."/>
            <person name="Cullen D."/>
            <person name="Grigoriev I.V."/>
            <person name="Hibbett D.S."/>
        </authorList>
    </citation>
    <scope>NUCLEOTIDE SEQUENCE [LARGE SCALE GENOMIC DNA]</scope>
    <source>
        <strain evidence="2 3">MD-104</strain>
    </source>
</reference>
<sequence length="504" mass="58041">MPIDILLDICRHLHPKDVLVLARSSKAFREILMSHTATSAWRDSRDNVPGLPDCPTHMSEPAYADLLFMKYCQSCLQPHAGTPFWDFHARYCKRCEADTTISLVDIKLPPRLLSIASEVLNVNEGRCHIPHVVKLMHEWNSLQEDSEAQDRYIEMRRTTIQDMKKSVRKMQQAISDNKRVDVMVDRLLAFGSHITSLPRDASKLYQPTLSDFAAMPEFRQDIECPNDTKLTEDTFVKFRAQLHNMIQRWQRYNASILALKLPVDEHILKAQGTGVLLLAMVCFDCTRCHQLLRFPEILAHDPSCFGQLTRDSLYKQALTWAGCCAPWSEQRFRVSPSFKRCEEIIRICRLDPFKTTRHDMDALDVRVCCDEGDLTRVLTWDKAMEEEHQRAVKGSAHATPVAAPQWRRATEAELSRARKAELAAARRLRKMHALQPYWCCAHCTHGLWSAGSIRAHLRTEVYANDDPTSLFLHPDGSRKMHGHVILEKPGFETEAGDRIEFWEW</sequence>
<dbReference type="SUPFAM" id="SSF81383">
    <property type="entry name" value="F-box domain"/>
    <property type="match status" value="1"/>
</dbReference>